<dbReference type="AlphaFoldDB" id="A0A135I509"/>
<name>A0A135I509_9GAMM</name>
<evidence type="ECO:0000256" key="3">
    <source>
        <dbReference type="ARBA" id="ARBA00022763"/>
    </source>
</evidence>
<gene>
    <name evidence="7" type="ORF">ATN88_07505</name>
</gene>
<proteinExistence type="predicted"/>
<sequence length="285" mass="32176">MNLSALPLAITLALSATVSASEKETRVIYPQLAKEYQPAKHHNWERFLYSEKLDGIRAIWNGESLLTRSGNPIAAPAWFLAALPNVPIEGELWSGRGQFEHVMSVVMDDEPDEKAWQSIRFMIFDLPLSPEPFADRYKKAIQLVENLSVEHVDYIPHFAVVSESQLDEKLKEINNKGGEGIMLRLKERLYVSGRSDGTLKMTVAQDAEAEVIGYVDGKGKHEGRMGALIVKMENGQTFKIGTGFTDQERENPPKEGTKVTYRYNGYTERGIPKFARFVRVDETKQ</sequence>
<dbReference type="PANTHER" id="PTHR47810">
    <property type="entry name" value="DNA LIGASE"/>
    <property type="match status" value="1"/>
</dbReference>
<dbReference type="CDD" id="cd07896">
    <property type="entry name" value="Adenylation_kDNA_ligase_like"/>
    <property type="match status" value="1"/>
</dbReference>
<feature type="signal peptide" evidence="5">
    <location>
        <begin position="1"/>
        <end position="20"/>
    </location>
</feature>
<dbReference type="PANTHER" id="PTHR47810:SF1">
    <property type="entry name" value="DNA LIGASE B"/>
    <property type="match status" value="1"/>
</dbReference>
<accession>A0A135I509</accession>
<dbReference type="InterPro" id="IPR050326">
    <property type="entry name" value="NAD_dep_DNA_ligaseB"/>
</dbReference>
<dbReference type="Gene3D" id="3.30.1490.70">
    <property type="match status" value="1"/>
</dbReference>
<dbReference type="GO" id="GO:0006281">
    <property type="term" value="P:DNA repair"/>
    <property type="evidence" value="ECO:0007669"/>
    <property type="project" value="UniProtKB-KW"/>
</dbReference>
<organism evidence="7 8">
    <name type="scientific">Enterovibrio coralii</name>
    <dbReference type="NCBI Taxonomy" id="294935"/>
    <lineage>
        <taxon>Bacteria</taxon>
        <taxon>Pseudomonadati</taxon>
        <taxon>Pseudomonadota</taxon>
        <taxon>Gammaproteobacteria</taxon>
        <taxon>Vibrionales</taxon>
        <taxon>Vibrionaceae</taxon>
        <taxon>Enterovibrio</taxon>
    </lineage>
</organism>
<evidence type="ECO:0000256" key="2">
    <source>
        <dbReference type="ARBA" id="ARBA00022705"/>
    </source>
</evidence>
<keyword evidence="2" id="KW-0235">DNA replication</keyword>
<dbReference type="SUPFAM" id="SSF50249">
    <property type="entry name" value="Nucleic acid-binding proteins"/>
    <property type="match status" value="1"/>
</dbReference>
<feature type="chain" id="PRO_5007465603" evidence="5">
    <location>
        <begin position="21"/>
        <end position="285"/>
    </location>
</feature>
<evidence type="ECO:0000313" key="7">
    <source>
        <dbReference type="EMBL" id="KXF80523.1"/>
    </source>
</evidence>
<dbReference type="EMBL" id="LNTY01000050">
    <property type="protein sequence ID" value="KXF80523.1"/>
    <property type="molecule type" value="Genomic_DNA"/>
</dbReference>
<feature type="domain" description="DNA ligase OB-like" evidence="6">
    <location>
        <begin position="217"/>
        <end position="280"/>
    </location>
</feature>
<evidence type="ECO:0000313" key="8">
    <source>
        <dbReference type="Proteomes" id="UP000070529"/>
    </source>
</evidence>
<dbReference type="Gene3D" id="3.30.470.30">
    <property type="entry name" value="DNA ligase/mRNA capping enzyme"/>
    <property type="match status" value="1"/>
</dbReference>
<dbReference type="Pfam" id="PF14743">
    <property type="entry name" value="DNA_ligase_OB_2"/>
    <property type="match status" value="1"/>
</dbReference>
<keyword evidence="5" id="KW-0732">Signal</keyword>
<dbReference type="GO" id="GO:0016874">
    <property type="term" value="F:ligase activity"/>
    <property type="evidence" value="ECO:0007669"/>
    <property type="project" value="UniProtKB-KW"/>
</dbReference>
<reference evidence="7 8" key="1">
    <citation type="submission" date="2015-11" db="EMBL/GenBank/DDBJ databases">
        <title>Genomic Taxonomy of the Vibrionaceae.</title>
        <authorList>
            <person name="Gomez-Gil B."/>
            <person name="Enciso-Ibarra J."/>
        </authorList>
    </citation>
    <scope>NUCLEOTIDE SEQUENCE [LARGE SCALE GENOMIC DNA]</scope>
    <source>
        <strain evidence="7 8">CAIM 912</strain>
    </source>
</reference>
<dbReference type="Proteomes" id="UP000070529">
    <property type="component" value="Unassembled WGS sequence"/>
</dbReference>
<evidence type="ECO:0000259" key="6">
    <source>
        <dbReference type="Pfam" id="PF14743"/>
    </source>
</evidence>
<dbReference type="InterPro" id="IPR012340">
    <property type="entry name" value="NA-bd_OB-fold"/>
</dbReference>
<keyword evidence="4" id="KW-0234">DNA repair</keyword>
<comment type="caution">
    <text evidence="7">The sequence shown here is derived from an EMBL/GenBank/DDBJ whole genome shotgun (WGS) entry which is preliminary data.</text>
</comment>
<dbReference type="InterPro" id="IPR029319">
    <property type="entry name" value="DNA_ligase_OB"/>
</dbReference>
<dbReference type="CDD" id="cd08041">
    <property type="entry name" value="OBF_kDNA_ligase_like"/>
    <property type="match status" value="1"/>
</dbReference>
<keyword evidence="3" id="KW-0227">DNA damage</keyword>
<keyword evidence="8" id="KW-1185">Reference proteome</keyword>
<dbReference type="SUPFAM" id="SSF56091">
    <property type="entry name" value="DNA ligase/mRNA capping enzyme, catalytic domain"/>
    <property type="match status" value="1"/>
</dbReference>
<evidence type="ECO:0000256" key="4">
    <source>
        <dbReference type="ARBA" id="ARBA00023204"/>
    </source>
</evidence>
<evidence type="ECO:0000256" key="1">
    <source>
        <dbReference type="ARBA" id="ARBA00022598"/>
    </source>
</evidence>
<keyword evidence="1 7" id="KW-0436">Ligase</keyword>
<evidence type="ECO:0000256" key="5">
    <source>
        <dbReference type="SAM" id="SignalP"/>
    </source>
</evidence>
<dbReference type="Gene3D" id="2.40.50.140">
    <property type="entry name" value="Nucleic acid-binding proteins"/>
    <property type="match status" value="1"/>
</dbReference>
<dbReference type="RefSeq" id="WP_067419007.1">
    <property type="nucleotide sequence ID" value="NZ_LNTY01000050.1"/>
</dbReference>
<dbReference type="STRING" id="294935.ATN88_07505"/>
<dbReference type="GO" id="GO:0006260">
    <property type="term" value="P:DNA replication"/>
    <property type="evidence" value="ECO:0007669"/>
    <property type="project" value="UniProtKB-KW"/>
</dbReference>
<protein>
    <submittedName>
        <fullName evidence="7">ATP-dependent DNA ligase</fullName>
    </submittedName>
</protein>
<dbReference type="NCBIfam" id="NF006592">
    <property type="entry name" value="PRK09125.1"/>
    <property type="match status" value="1"/>
</dbReference>
<dbReference type="OrthoDB" id="9782700at2"/>